<dbReference type="InterPro" id="IPR039796">
    <property type="entry name" value="MIP18"/>
</dbReference>
<sequence>MVSELINANPIVYEKKERRARSVPTAVEEYAVEPIDQQEVFDILSLQLFWYGLCTFKNPEHPYSLEELKEITEDAIEVDDQQSYVRVLCFRITFTPTVEHCSMATIIGVCLRVKLLRSLPSRYKVDIRVVPGSHASESAVNKQLNDKERVAAALENPNLVDMVDECLAPSYD</sequence>
<dbReference type="AlphaFoldDB" id="A0AAW0KP76"/>
<dbReference type="Gene3D" id="3.30.300.130">
    <property type="entry name" value="Fe-S cluster assembly (FSCA)"/>
    <property type="match status" value="1"/>
</dbReference>
<dbReference type="SUPFAM" id="SSF117916">
    <property type="entry name" value="Fe-S cluster assembly (FSCA) domain-like"/>
    <property type="match status" value="1"/>
</dbReference>
<evidence type="ECO:0000313" key="3">
    <source>
        <dbReference type="EMBL" id="KAK7840208.1"/>
    </source>
</evidence>
<evidence type="ECO:0000256" key="1">
    <source>
        <dbReference type="ARBA" id="ARBA00010381"/>
    </source>
</evidence>
<dbReference type="InterPro" id="IPR034904">
    <property type="entry name" value="FSCA_dom_sf"/>
</dbReference>
<accession>A0AAW0KP76</accession>
<dbReference type="GO" id="GO:0051604">
    <property type="term" value="P:protein maturation"/>
    <property type="evidence" value="ECO:0007669"/>
    <property type="project" value="InterPro"/>
</dbReference>
<dbReference type="GO" id="GO:1990229">
    <property type="term" value="C:iron-sulfur cluster assembly complex"/>
    <property type="evidence" value="ECO:0007669"/>
    <property type="project" value="UniProtKB-ARBA"/>
</dbReference>
<comment type="caution">
    <text evidence="3">The sequence shown here is derived from an EMBL/GenBank/DDBJ whole genome shotgun (WGS) entry which is preliminary data.</text>
</comment>
<dbReference type="PANTHER" id="PTHR12377">
    <property type="entry name" value="CYTOSOLIC IRON-SULFUR ASSEMBLY COMPONENT 2B-RELATED"/>
    <property type="match status" value="1"/>
</dbReference>
<dbReference type="Gene3D" id="6.10.250.1280">
    <property type="match status" value="1"/>
</dbReference>
<gene>
    <name evidence="3" type="primary">AE7_2</name>
    <name evidence="3" type="ORF">CFP56_016980</name>
</gene>
<protein>
    <submittedName>
        <fullName evidence="3">Protein ae7</fullName>
    </submittedName>
</protein>
<dbReference type="EMBL" id="PKMF04000267">
    <property type="protein sequence ID" value="KAK7840208.1"/>
    <property type="molecule type" value="Genomic_DNA"/>
</dbReference>
<reference evidence="3 4" key="1">
    <citation type="journal article" date="2018" name="Sci. Data">
        <title>The draft genome sequence of cork oak.</title>
        <authorList>
            <person name="Ramos A.M."/>
            <person name="Usie A."/>
            <person name="Barbosa P."/>
            <person name="Barros P.M."/>
            <person name="Capote T."/>
            <person name="Chaves I."/>
            <person name="Simoes F."/>
            <person name="Abreu I."/>
            <person name="Carrasquinho I."/>
            <person name="Faro C."/>
            <person name="Guimaraes J.B."/>
            <person name="Mendonca D."/>
            <person name="Nobrega F."/>
            <person name="Rodrigues L."/>
            <person name="Saibo N.J.M."/>
            <person name="Varela M.C."/>
            <person name="Egas C."/>
            <person name="Matos J."/>
            <person name="Miguel C.M."/>
            <person name="Oliveira M.M."/>
            <person name="Ricardo C.P."/>
            <person name="Goncalves S."/>
        </authorList>
    </citation>
    <scope>NUCLEOTIDE SEQUENCE [LARGE SCALE GENOMIC DNA]</scope>
    <source>
        <strain evidence="4">cv. HL8</strain>
    </source>
</reference>
<proteinExistence type="inferred from homology"/>
<keyword evidence="4" id="KW-1185">Reference proteome</keyword>
<dbReference type="GO" id="GO:0007059">
    <property type="term" value="P:chromosome segregation"/>
    <property type="evidence" value="ECO:0007669"/>
    <property type="project" value="UniProtKB-KW"/>
</dbReference>
<evidence type="ECO:0000313" key="4">
    <source>
        <dbReference type="Proteomes" id="UP000237347"/>
    </source>
</evidence>
<comment type="similarity">
    <text evidence="1">Belongs to the MIP18 family.</text>
</comment>
<dbReference type="PANTHER" id="PTHR12377:SF0">
    <property type="entry name" value="CYTOSOLIC IRON-SULFUR ASSEMBLY COMPONENT 2B"/>
    <property type="match status" value="1"/>
</dbReference>
<evidence type="ECO:0000256" key="2">
    <source>
        <dbReference type="ARBA" id="ARBA00022829"/>
    </source>
</evidence>
<dbReference type="GO" id="GO:0140535">
    <property type="term" value="C:intracellular protein-containing complex"/>
    <property type="evidence" value="ECO:0007669"/>
    <property type="project" value="UniProtKB-ARBA"/>
</dbReference>
<name>A0AAW0KP76_QUESU</name>
<keyword evidence="2" id="KW-0159">Chromosome partition</keyword>
<dbReference type="FunFam" id="3.30.300.130:FF:000005">
    <property type="entry name" value="Mitotic spindle-associated mmxd complex subunit"/>
    <property type="match status" value="1"/>
</dbReference>
<dbReference type="Proteomes" id="UP000237347">
    <property type="component" value="Unassembled WGS sequence"/>
</dbReference>
<organism evidence="3 4">
    <name type="scientific">Quercus suber</name>
    <name type="common">Cork oak</name>
    <dbReference type="NCBI Taxonomy" id="58331"/>
    <lineage>
        <taxon>Eukaryota</taxon>
        <taxon>Viridiplantae</taxon>
        <taxon>Streptophyta</taxon>
        <taxon>Embryophyta</taxon>
        <taxon>Tracheophyta</taxon>
        <taxon>Spermatophyta</taxon>
        <taxon>Magnoliopsida</taxon>
        <taxon>eudicotyledons</taxon>
        <taxon>Gunneridae</taxon>
        <taxon>Pentapetalae</taxon>
        <taxon>rosids</taxon>
        <taxon>fabids</taxon>
        <taxon>Fagales</taxon>
        <taxon>Fagaceae</taxon>
        <taxon>Quercus</taxon>
    </lineage>
</organism>